<name>A0A7V7PN04_9HYPH</name>
<gene>
    <name evidence="4" type="ORF">F6X38_15315</name>
</gene>
<keyword evidence="1 2" id="KW-0597">Phosphoprotein</keyword>
<protein>
    <submittedName>
        <fullName evidence="4">Response regulator</fullName>
    </submittedName>
</protein>
<dbReference type="Pfam" id="PF00072">
    <property type="entry name" value="Response_reg"/>
    <property type="match status" value="1"/>
</dbReference>
<evidence type="ECO:0000256" key="2">
    <source>
        <dbReference type="PROSITE-ProRule" id="PRU00169"/>
    </source>
</evidence>
<comment type="caution">
    <text evidence="4">The sequence shown here is derived from an EMBL/GenBank/DDBJ whole genome shotgun (WGS) entry which is preliminary data.</text>
</comment>
<dbReference type="InterPro" id="IPR011006">
    <property type="entry name" value="CheY-like_superfamily"/>
</dbReference>
<evidence type="ECO:0000313" key="4">
    <source>
        <dbReference type="EMBL" id="KAB0678848.1"/>
    </source>
</evidence>
<organism evidence="4 5">
    <name type="scientific">Plantimonas leprariae</name>
    <dbReference type="NCBI Taxonomy" id="2615207"/>
    <lineage>
        <taxon>Bacteria</taxon>
        <taxon>Pseudomonadati</taxon>
        <taxon>Pseudomonadota</taxon>
        <taxon>Alphaproteobacteria</taxon>
        <taxon>Hyphomicrobiales</taxon>
        <taxon>Aurantimonadaceae</taxon>
        <taxon>Plantimonas</taxon>
    </lineage>
</organism>
<feature type="domain" description="Response regulatory" evidence="3">
    <location>
        <begin position="11"/>
        <end position="124"/>
    </location>
</feature>
<sequence length="130" mass="14492">MSRLSHLSRLKVLVVEDDPLLRLDAVDLVEEAGFEAVEAANADEALRLLERDPTIRILFTDVDMPGSMDGLMLAHLVHHRWPPMAILVTSGHLRVRPETLPENGQFFAKPYRCAQVQEAMSRAAHMALAA</sequence>
<dbReference type="GO" id="GO:0000160">
    <property type="term" value="P:phosphorelay signal transduction system"/>
    <property type="evidence" value="ECO:0007669"/>
    <property type="project" value="InterPro"/>
</dbReference>
<dbReference type="RefSeq" id="WP_150971075.1">
    <property type="nucleotide sequence ID" value="NZ_VZDO01000012.1"/>
</dbReference>
<reference evidence="4 5" key="1">
    <citation type="submission" date="2019-09" db="EMBL/GenBank/DDBJ databases">
        <title>YIM 132180 draft genome.</title>
        <authorList>
            <person name="Zhang K."/>
        </authorList>
    </citation>
    <scope>NUCLEOTIDE SEQUENCE [LARGE SCALE GENOMIC DNA]</scope>
    <source>
        <strain evidence="4 5">YIM 132180</strain>
    </source>
</reference>
<proteinExistence type="predicted"/>
<dbReference type="PANTHER" id="PTHR44591">
    <property type="entry name" value="STRESS RESPONSE REGULATOR PROTEIN 1"/>
    <property type="match status" value="1"/>
</dbReference>
<dbReference type="AlphaFoldDB" id="A0A7V7PN04"/>
<dbReference type="SMART" id="SM00448">
    <property type="entry name" value="REC"/>
    <property type="match status" value="1"/>
</dbReference>
<dbReference type="InterPro" id="IPR001789">
    <property type="entry name" value="Sig_transdc_resp-reg_receiver"/>
</dbReference>
<dbReference type="Gene3D" id="3.40.50.2300">
    <property type="match status" value="1"/>
</dbReference>
<dbReference type="Proteomes" id="UP000432089">
    <property type="component" value="Unassembled WGS sequence"/>
</dbReference>
<dbReference type="PROSITE" id="PS50110">
    <property type="entry name" value="RESPONSE_REGULATORY"/>
    <property type="match status" value="1"/>
</dbReference>
<keyword evidence="5" id="KW-1185">Reference proteome</keyword>
<dbReference type="EMBL" id="VZDO01000012">
    <property type="protein sequence ID" value="KAB0678848.1"/>
    <property type="molecule type" value="Genomic_DNA"/>
</dbReference>
<dbReference type="PANTHER" id="PTHR44591:SF21">
    <property type="entry name" value="TWO-COMPONENT RESPONSE REGULATOR"/>
    <property type="match status" value="1"/>
</dbReference>
<evidence type="ECO:0000313" key="5">
    <source>
        <dbReference type="Proteomes" id="UP000432089"/>
    </source>
</evidence>
<evidence type="ECO:0000259" key="3">
    <source>
        <dbReference type="PROSITE" id="PS50110"/>
    </source>
</evidence>
<accession>A0A7V7PN04</accession>
<dbReference type="InterPro" id="IPR050595">
    <property type="entry name" value="Bact_response_regulator"/>
</dbReference>
<feature type="modified residue" description="4-aspartylphosphate" evidence="2">
    <location>
        <position position="61"/>
    </location>
</feature>
<dbReference type="SUPFAM" id="SSF52172">
    <property type="entry name" value="CheY-like"/>
    <property type="match status" value="1"/>
</dbReference>
<evidence type="ECO:0000256" key="1">
    <source>
        <dbReference type="ARBA" id="ARBA00022553"/>
    </source>
</evidence>